<evidence type="ECO:0000313" key="3">
    <source>
        <dbReference type="Proteomes" id="UP000270649"/>
    </source>
</evidence>
<accession>A0A3M0GCW3</accession>
<dbReference type="InterPro" id="IPR014942">
    <property type="entry name" value="AbiEii"/>
</dbReference>
<keyword evidence="4" id="KW-1185">Reference proteome</keyword>
<dbReference type="Gene3D" id="3.10.450.620">
    <property type="entry name" value="JHP933, nucleotidyltransferase-like core domain"/>
    <property type="match status" value="1"/>
</dbReference>
<dbReference type="Pfam" id="PF08843">
    <property type="entry name" value="AbiEii"/>
    <property type="match status" value="1"/>
</dbReference>
<proteinExistence type="predicted"/>
<organism evidence="2 3">
    <name type="scientific">Corynebacterium macginleyi</name>
    <dbReference type="NCBI Taxonomy" id="38290"/>
    <lineage>
        <taxon>Bacteria</taxon>
        <taxon>Bacillati</taxon>
        <taxon>Actinomycetota</taxon>
        <taxon>Actinomycetes</taxon>
        <taxon>Mycobacteriales</taxon>
        <taxon>Corynebacteriaceae</taxon>
        <taxon>Corynebacterium</taxon>
    </lineage>
</organism>
<gene>
    <name evidence="2" type="ORF">D9543_04395</name>
    <name evidence="1" type="ORF">GWO63_009195</name>
</gene>
<evidence type="ECO:0000313" key="4">
    <source>
        <dbReference type="Proteomes" id="UP001518680"/>
    </source>
</evidence>
<evidence type="ECO:0000313" key="1">
    <source>
        <dbReference type="EMBL" id="MBM0244425.1"/>
    </source>
</evidence>
<protein>
    <submittedName>
        <fullName evidence="2">Nucleotidyl transferase AbiEii/AbiGii toxin family protein</fullName>
    </submittedName>
</protein>
<name>A0A3M0GCW3_9CORY</name>
<evidence type="ECO:0000313" key="2">
    <source>
        <dbReference type="EMBL" id="RMB62560.1"/>
    </source>
</evidence>
<keyword evidence="2" id="KW-0808">Transferase</keyword>
<dbReference type="EMBL" id="REGC01000004">
    <property type="protein sequence ID" value="RMB62560.1"/>
    <property type="molecule type" value="Genomic_DNA"/>
</dbReference>
<dbReference type="GO" id="GO:0016740">
    <property type="term" value="F:transferase activity"/>
    <property type="evidence" value="ECO:0007669"/>
    <property type="project" value="UniProtKB-KW"/>
</dbReference>
<comment type="caution">
    <text evidence="2">The sequence shown here is derived from an EMBL/GenBank/DDBJ whole genome shotgun (WGS) entry which is preliminary data.</text>
</comment>
<dbReference type="Proteomes" id="UP000270649">
    <property type="component" value="Unassembled WGS sequence"/>
</dbReference>
<dbReference type="AlphaFoldDB" id="A0A3M0GCW3"/>
<dbReference type="Proteomes" id="UP001518680">
    <property type="component" value="Unassembled WGS sequence"/>
</dbReference>
<reference evidence="2 3" key="1">
    <citation type="submission" date="2018-10" db="EMBL/GenBank/DDBJ databases">
        <title>Corynebacterium macginleyi genome sequencing and assembly of the type strain and two clinical samples.</title>
        <authorList>
            <person name="Bernier A.-M."/>
            <person name="Bernard K."/>
        </authorList>
    </citation>
    <scope>NUCLEOTIDE SEQUENCE [LARGE SCALE GENOMIC DNA]</scope>
    <source>
        <strain evidence="2 3">NML 120205</strain>
    </source>
</reference>
<reference evidence="1 4" key="2">
    <citation type="submission" date="2021-01" db="EMBL/GenBank/DDBJ databases">
        <title>Complete genome sequences of Corynebacterium macginleyi strains isolated from infectious keratitis.</title>
        <authorList>
            <person name="Sagerfors S."/>
            <person name="Poehlein A."/>
            <person name="Soderquist B."/>
            <person name="Bruggemann H."/>
        </authorList>
    </citation>
    <scope>NUCLEOTIDE SEQUENCE [LARGE SCALE GENOMIC DNA]</scope>
    <source>
        <strain evidence="1 4">12T220</strain>
    </source>
</reference>
<sequence length="313" mass="35735">MGSLSHVEARNWQRSVSMRIANLAKSRGRTKDSIKFQLVFECFLTRLFSEPSSEWILKGGTALLMRNGSGRFTRDVDLARAEKWDDPRDVVHQLEHKLQRESVDPFTFKILATNSRRFDTHGGYRTPTMTVNIEANLGGRTFHRFRIDVTLMRHTQVPPEIVEVDPLLNLVTKEGGYRRFSVAIIPVEAHLADKICAMQESHGNSVSMRFHDLADIIQIIRTQDFSAEKLLGVLDHEVNRRGIDWPGRISSPGNVWEKEYARKAATYAGLPPELHSLHSSLSYAGLCLDEVLSRQRLSGKWDHRRKTWLPPLG</sequence>
<dbReference type="EMBL" id="JAACBX020000002">
    <property type="protein sequence ID" value="MBM0244425.1"/>
    <property type="molecule type" value="Genomic_DNA"/>
</dbReference>